<evidence type="ECO:0000256" key="2">
    <source>
        <dbReference type="ARBA" id="ARBA00004245"/>
    </source>
</evidence>
<comment type="subcellular location">
    <subcellularLocation>
        <location evidence="1">Cell projection</location>
        <location evidence="1">Cilium</location>
    </subcellularLocation>
    <subcellularLocation>
        <location evidence="2">Cytoplasm</location>
        <location evidence="2">Cytoskeleton</location>
    </subcellularLocation>
</comment>
<dbReference type="AlphaFoldDB" id="A0AAJ6YGI8"/>
<accession>A0AAJ6YGI8</accession>
<organism evidence="10 11">
    <name type="scientific">Ceratosolen solmsi marchali</name>
    <dbReference type="NCBI Taxonomy" id="326594"/>
    <lineage>
        <taxon>Eukaryota</taxon>
        <taxon>Metazoa</taxon>
        <taxon>Ecdysozoa</taxon>
        <taxon>Arthropoda</taxon>
        <taxon>Hexapoda</taxon>
        <taxon>Insecta</taxon>
        <taxon>Pterygota</taxon>
        <taxon>Neoptera</taxon>
        <taxon>Endopterygota</taxon>
        <taxon>Hymenoptera</taxon>
        <taxon>Apocrita</taxon>
        <taxon>Proctotrupomorpha</taxon>
        <taxon>Chalcidoidea</taxon>
        <taxon>Agaonidae</taxon>
        <taxon>Agaoninae</taxon>
        <taxon>Ceratosolen</taxon>
    </lineage>
</organism>
<dbReference type="GeneID" id="105362025"/>
<keyword evidence="7" id="KW-0206">Cytoskeleton</keyword>
<reference evidence="11" key="1">
    <citation type="submission" date="2025-08" db="UniProtKB">
        <authorList>
            <consortium name="RefSeq"/>
        </authorList>
    </citation>
    <scope>IDENTIFICATION</scope>
</reference>
<evidence type="ECO:0000256" key="6">
    <source>
        <dbReference type="ARBA" id="ARBA00023054"/>
    </source>
</evidence>
<keyword evidence="6 9" id="KW-0175">Coiled coil</keyword>
<keyword evidence="8" id="KW-0966">Cell projection</keyword>
<evidence type="ECO:0000313" key="11">
    <source>
        <dbReference type="RefSeq" id="XP_011497651.1"/>
    </source>
</evidence>
<protein>
    <submittedName>
        <fullName evidence="11">Uncharacterized protein LOC105362025</fullName>
    </submittedName>
</protein>
<dbReference type="RefSeq" id="XP_011497651.1">
    <property type="nucleotide sequence ID" value="XM_011499349.1"/>
</dbReference>
<evidence type="ECO:0000256" key="3">
    <source>
        <dbReference type="ARBA" id="ARBA00022490"/>
    </source>
</evidence>
<evidence type="ECO:0000256" key="5">
    <source>
        <dbReference type="ARBA" id="ARBA00022737"/>
    </source>
</evidence>
<proteinExistence type="predicted"/>
<dbReference type="PANTHER" id="PTHR14885:SF1">
    <property type="entry name" value="CILIA- AND FLAGELLA-ASSOCIATED PROTEIN 43"/>
    <property type="match status" value="1"/>
</dbReference>
<gene>
    <name evidence="11" type="primary">LOC105362025</name>
</gene>
<sequence length="681" mass="79174">MNFMVHHYQEYGTKYSISAINDKMIVCLGRNGNLVGLQICELEENIVAEKMEELQWECKENGKFSLCNDQTWLEQKKADDIQAEENKSTALKKDILTDIKILKSKVPHCILLSFNGNTIVNNFSLRHLNESEKIDDHFIEVFDTPLSNIYAEHTDNKEIVSRLKLLTAVTAFGSRSYTLDDKCFLEHSDAIMLSGSSSFKWLNDNTPISQLMNLNCNPRNYDIATSKEYKLKLKHQVLKETSERLMKLDELNGRLKNLFGTVEKDANKFNNIKWHSMEVLEEIMNDDKDASPDMINNCLSNQNKGVIYDYAFREEKLDEMMDGVLEKRWEDEIAKDIQKPYCLTFKSPSKYNDEDIKAVEAYQQMVENLEIEREKYKVHLVSEINNINAKIRGDIDDFDKRMHALAIERIKIQSAVLQEFLLRLNEERYRASTEHEENKMSLLINKDLVQLEDNCQIIIAEIANVKPIILELKKMCLCLITDRNSQILPKEYLDFLCNMDAMDAMPTNLPFQIDSTLWQTFCTLRRNKVESEIKIKMAALELANAEQTHSYLQRLNLSIQNNICTIKSTIAEQKQKQLKMTDNFNVQIVLKSEQIEVDLSECFSNFNNATLVTYKHLTEINGNIVKEGKKNINVIRARMSLRKSILLLEWKYQCSLTKVKHLKEHLALVQNTKVNQWRLEG</sequence>
<feature type="coiled-coil region" evidence="9">
    <location>
        <begin position="352"/>
        <end position="379"/>
    </location>
</feature>
<dbReference type="Proteomes" id="UP000695007">
    <property type="component" value="Unplaced"/>
</dbReference>
<name>A0AAJ6YGI8_9HYME</name>
<evidence type="ECO:0000256" key="8">
    <source>
        <dbReference type="ARBA" id="ARBA00023273"/>
    </source>
</evidence>
<evidence type="ECO:0000256" key="1">
    <source>
        <dbReference type="ARBA" id="ARBA00004138"/>
    </source>
</evidence>
<dbReference type="KEGG" id="csol:105362025"/>
<dbReference type="GO" id="GO:0005930">
    <property type="term" value="C:axoneme"/>
    <property type="evidence" value="ECO:0007669"/>
    <property type="project" value="TreeGrafter"/>
</dbReference>
<evidence type="ECO:0000313" key="10">
    <source>
        <dbReference type="Proteomes" id="UP000695007"/>
    </source>
</evidence>
<dbReference type="Pfam" id="PF25828">
    <property type="entry name" value="CC_Cfap43"/>
    <property type="match status" value="2"/>
</dbReference>
<keyword evidence="10" id="KW-1185">Reference proteome</keyword>
<keyword evidence="3" id="KW-0963">Cytoplasm</keyword>
<evidence type="ECO:0000256" key="9">
    <source>
        <dbReference type="SAM" id="Coils"/>
    </source>
</evidence>
<keyword evidence="4" id="KW-0853">WD repeat</keyword>
<dbReference type="PANTHER" id="PTHR14885">
    <property type="entry name" value="CILIA- AND FLAGELLA-ASSOCIATED PROTEIN 43-RELATED"/>
    <property type="match status" value="1"/>
</dbReference>
<evidence type="ECO:0000256" key="4">
    <source>
        <dbReference type="ARBA" id="ARBA00022574"/>
    </source>
</evidence>
<dbReference type="GO" id="GO:0060271">
    <property type="term" value="P:cilium assembly"/>
    <property type="evidence" value="ECO:0007669"/>
    <property type="project" value="TreeGrafter"/>
</dbReference>
<keyword evidence="5" id="KW-0677">Repeat</keyword>
<evidence type="ECO:0000256" key="7">
    <source>
        <dbReference type="ARBA" id="ARBA00023212"/>
    </source>
</evidence>